<dbReference type="eggNOG" id="COG4006">
    <property type="taxonomic scope" value="Bacteria"/>
</dbReference>
<feature type="domain" description="CRISPR system ring nuclease SSO1393-like" evidence="1">
    <location>
        <begin position="71"/>
        <end position="208"/>
    </location>
</feature>
<evidence type="ECO:0000313" key="2">
    <source>
        <dbReference type="EMBL" id="GAK61612.1"/>
    </source>
</evidence>
<dbReference type="InterPro" id="IPR013442">
    <property type="entry name" value="SSO1393-like"/>
</dbReference>
<dbReference type="Proteomes" id="UP000030661">
    <property type="component" value="Unassembled WGS sequence"/>
</dbReference>
<keyword evidence="3" id="KW-1185">Reference proteome</keyword>
<dbReference type="Gene3D" id="3.40.50.10770">
    <property type="entry name" value="Hypothetical protein VC1899 like domain (Restriction endonuclease-like)"/>
    <property type="match status" value="1"/>
</dbReference>
<proteinExistence type="predicted"/>
<dbReference type="HOGENOM" id="CLU_734999_0_0_0"/>
<name>A0A081CAK7_VECG1</name>
<dbReference type="Pfam" id="PF09651">
    <property type="entry name" value="Cas_APE2256"/>
    <property type="match status" value="1"/>
</dbReference>
<evidence type="ECO:0000313" key="3">
    <source>
        <dbReference type="Proteomes" id="UP000030661"/>
    </source>
</evidence>
<dbReference type="STRING" id="1499967.U27_01513"/>
<sequence length="376" mass="44191">MSKKVITPVGTSLLKNYIDCHNDDAKDDFDLIKNEPAKEWNNKRYQTPIDNIQIFVSKWAKKKLGNQIFDASAEIKSLVKIAKETNDHIEVYLLATDTIISRLAAEIVRDTLHNHHEGGKTIKILFNPDKDVIAGLQVERQTDFVQIGVTELVKRVYQIINEYPDNVMLNITGGYKATLPYLTILGQVHKIPLYYIFEETDGLITIPQMPLDIKWAIFDTFWGEFAKLAVEDVIESKNLSYQFKQECSSCLETTDSLVSLNPLGRILWQRYCAHYFIFYCEDRVWDEITMQPHIQEILTQKFHNPQIRFNKTERKNMHVVYDDGDNPYRIYYFEEKQELYIYRTFEDHQAALNFIQEPFNKEAIMKKAVIRKWKIQ</sequence>
<gene>
    <name evidence="2" type="ORF">U27_01513</name>
</gene>
<reference evidence="2" key="1">
    <citation type="journal article" date="2015" name="PeerJ">
        <title>First genomic representation of candidate bacterial phylum KSB3 points to enhanced environmental sensing as a trigger of wastewater bulking.</title>
        <authorList>
            <person name="Sekiguchi Y."/>
            <person name="Ohashi A."/>
            <person name="Parks D.H."/>
            <person name="Yamauchi T."/>
            <person name="Tyson G.W."/>
            <person name="Hugenholtz P."/>
        </authorList>
    </citation>
    <scope>NUCLEOTIDE SEQUENCE [LARGE SCALE GENOMIC DNA]</scope>
</reference>
<protein>
    <submittedName>
        <fullName evidence="2">CRISPR-associated protein, APE2256 family</fullName>
    </submittedName>
</protein>
<accession>A0A081CAK7</accession>
<dbReference type="Gene3D" id="1.10.196.30">
    <property type="match status" value="1"/>
</dbReference>
<dbReference type="AlphaFoldDB" id="A0A081CAK7"/>
<organism evidence="2">
    <name type="scientific">Vecturithrix granuli</name>
    <dbReference type="NCBI Taxonomy" id="1499967"/>
    <lineage>
        <taxon>Bacteria</taxon>
        <taxon>Candidatus Moduliflexota</taxon>
        <taxon>Candidatus Vecturitrichia</taxon>
        <taxon>Candidatus Vecturitrichales</taxon>
        <taxon>Candidatus Vecturitrichaceae</taxon>
        <taxon>Candidatus Vecturithrix</taxon>
    </lineage>
</organism>
<evidence type="ECO:0000259" key="1">
    <source>
        <dbReference type="Pfam" id="PF09651"/>
    </source>
</evidence>
<dbReference type="EMBL" id="DF820481">
    <property type="protein sequence ID" value="GAK61612.1"/>
    <property type="molecule type" value="Genomic_DNA"/>
</dbReference>